<dbReference type="Proteomes" id="UP000249518">
    <property type="component" value="Unassembled WGS sequence"/>
</dbReference>
<dbReference type="AlphaFoldDB" id="A0A328WRI1"/>
<organism evidence="1 2">
    <name type="scientific">Flavobacterium lacus</name>
    <dbReference type="NCBI Taxonomy" id="1353778"/>
    <lineage>
        <taxon>Bacteria</taxon>
        <taxon>Pseudomonadati</taxon>
        <taxon>Bacteroidota</taxon>
        <taxon>Flavobacteriia</taxon>
        <taxon>Flavobacteriales</taxon>
        <taxon>Flavobacteriaceae</taxon>
        <taxon>Flavobacterium</taxon>
    </lineage>
</organism>
<dbReference type="EMBL" id="QLSV01000004">
    <property type="protein sequence ID" value="RAR48950.1"/>
    <property type="molecule type" value="Genomic_DNA"/>
</dbReference>
<evidence type="ECO:0000313" key="2">
    <source>
        <dbReference type="Proteomes" id="UP000249518"/>
    </source>
</evidence>
<gene>
    <name evidence="1" type="ORF">B0I10_10487</name>
</gene>
<sequence length="209" mass="23525">MMKMNMTTTARNKITYLWLFMLLLFCNSCYFPHYRSIAESSLYDIDFSQGKWFLNHVTVNGKAWNDLSTATEETLSPCLNDSLYLSYGKRKAAYNVPILTEKNSKEQLTILKATNSVDYVIQVVGNVLANDIGGINLKPMKNAEESSASITIQVYDANEGSLIYSHTTTGSIEVENNRDDVVFGKSAQTMLKKCLKKELKTFTKYGGCE</sequence>
<accession>A0A328WRI1</accession>
<comment type="caution">
    <text evidence="1">The sequence shown here is derived from an EMBL/GenBank/DDBJ whole genome shotgun (WGS) entry which is preliminary data.</text>
</comment>
<dbReference type="RefSeq" id="WP_181456897.1">
    <property type="nucleotide sequence ID" value="NZ_QLSV01000004.1"/>
</dbReference>
<keyword evidence="2" id="KW-1185">Reference proteome</keyword>
<proteinExistence type="predicted"/>
<reference evidence="1 2" key="1">
    <citation type="submission" date="2018-06" db="EMBL/GenBank/DDBJ databases">
        <title>Genomic Encyclopedia of Type Strains, Phase III (KMG-III): the genomes of soil and plant-associated and newly described type strains.</title>
        <authorList>
            <person name="Whitman W."/>
        </authorList>
    </citation>
    <scope>NUCLEOTIDE SEQUENCE [LARGE SCALE GENOMIC DNA]</scope>
    <source>
        <strain evidence="1 2">CGMCC 1.12504</strain>
    </source>
</reference>
<evidence type="ECO:0000313" key="1">
    <source>
        <dbReference type="EMBL" id="RAR48950.1"/>
    </source>
</evidence>
<name>A0A328WRI1_9FLAO</name>
<protein>
    <submittedName>
        <fullName evidence="1">Uncharacterized protein</fullName>
    </submittedName>
</protein>